<feature type="region of interest" description="Disordered" evidence="2">
    <location>
        <begin position="348"/>
        <end position="422"/>
    </location>
</feature>
<evidence type="ECO:0000256" key="1">
    <source>
        <dbReference type="SAM" id="Coils"/>
    </source>
</evidence>
<proteinExistence type="predicted"/>
<feature type="region of interest" description="Disordered" evidence="2">
    <location>
        <begin position="451"/>
        <end position="481"/>
    </location>
</feature>
<evidence type="ECO:0000313" key="3">
    <source>
        <dbReference type="EMBL" id="WOG99520.1"/>
    </source>
</evidence>
<feature type="compositionally biased region" description="Basic and acidic residues" evidence="2">
    <location>
        <begin position="400"/>
        <end position="415"/>
    </location>
</feature>
<protein>
    <submittedName>
        <fullName evidence="3">Uncharacterized protein</fullName>
    </submittedName>
</protein>
<accession>A0AAF0X4F7</accession>
<feature type="coiled-coil region" evidence="1">
    <location>
        <begin position="22"/>
        <end position="106"/>
    </location>
</feature>
<feature type="region of interest" description="Disordered" evidence="2">
    <location>
        <begin position="134"/>
        <end position="166"/>
    </location>
</feature>
<keyword evidence="4" id="KW-1185">Reference proteome</keyword>
<sequence length="522" mass="58524">MDSNQGLEALKKAFGDVILNTSEEAASRVMAAEKRAQQLEQEIRGTKDEAVQMMVRLKKKMDDEISEATMASRNRQEKIDELEAQLQEAEDIVTETREKLRHEQAKFERVARREMQRQDKHDYASLTEAFDRKRQSRSVPCPPLEFQKDPLITSDNENPYLNQRSEYPNCSTEPLIRNLYGPMPELPSIISRSKKHKVFRNACTQRIHACERNIVGNELSLSGQHDDASGKGMVEGAEKDINTCKSTFSEVHKVLNIESKKVAGKNDSISGGYEVQPMKSIPEEVKKATEYSKNTLCWLNKATETNVNDKEGDSEKLISKSETPFKTEAKYGKNKNTLGKKISDNMFMKGCKNHGVPHSDPIPKSDGDNPQPNEDPTANKPKLSFDTAGLETPLGCAKSAEIKDNGREGDTEKLISKGKPPVEIATKYQKNRSAIGKKIPDKMFENRHETFGARNSYPNPTSVQNNVQPKKDPKVTMPKLSPDIKGMETQLECAKTTETNNNGKQSGTEASLMELSWLTTTL</sequence>
<dbReference type="PANTHER" id="PTHR34778:SF2">
    <property type="entry name" value="OS02G0580700 PROTEIN"/>
    <property type="match status" value="1"/>
</dbReference>
<dbReference type="Proteomes" id="UP000077755">
    <property type="component" value="Chromosome 5"/>
</dbReference>
<evidence type="ECO:0000313" key="4">
    <source>
        <dbReference type="Proteomes" id="UP000077755"/>
    </source>
</evidence>
<reference evidence="3" key="1">
    <citation type="journal article" date="2016" name="Nat. Genet.">
        <title>A high-quality carrot genome assembly provides new insights into carotenoid accumulation and asterid genome evolution.</title>
        <authorList>
            <person name="Iorizzo M."/>
            <person name="Ellison S."/>
            <person name="Senalik D."/>
            <person name="Zeng P."/>
            <person name="Satapoomin P."/>
            <person name="Huang J."/>
            <person name="Bowman M."/>
            <person name="Iovene M."/>
            <person name="Sanseverino W."/>
            <person name="Cavagnaro P."/>
            <person name="Yildiz M."/>
            <person name="Macko-Podgorni A."/>
            <person name="Moranska E."/>
            <person name="Grzebelus E."/>
            <person name="Grzebelus D."/>
            <person name="Ashrafi H."/>
            <person name="Zheng Z."/>
            <person name="Cheng S."/>
            <person name="Spooner D."/>
            <person name="Van Deynze A."/>
            <person name="Simon P."/>
        </authorList>
    </citation>
    <scope>NUCLEOTIDE SEQUENCE</scope>
    <source>
        <tissue evidence="3">Leaf</tissue>
    </source>
</reference>
<evidence type="ECO:0000256" key="2">
    <source>
        <dbReference type="SAM" id="MobiDB-lite"/>
    </source>
</evidence>
<reference evidence="3" key="2">
    <citation type="submission" date="2022-03" db="EMBL/GenBank/DDBJ databases">
        <title>Draft title - Genomic analysis of global carrot germplasm unveils the trajectory of domestication and the origin of high carotenoid orange carrot.</title>
        <authorList>
            <person name="Iorizzo M."/>
            <person name="Ellison S."/>
            <person name="Senalik D."/>
            <person name="Macko-Podgorni A."/>
            <person name="Grzebelus D."/>
            <person name="Bostan H."/>
            <person name="Rolling W."/>
            <person name="Curaba J."/>
            <person name="Simon P."/>
        </authorList>
    </citation>
    <scope>NUCLEOTIDE SEQUENCE</scope>
    <source>
        <tissue evidence="3">Leaf</tissue>
    </source>
</reference>
<feature type="compositionally biased region" description="Polar residues" evidence="2">
    <location>
        <begin position="153"/>
        <end position="166"/>
    </location>
</feature>
<organism evidence="3 4">
    <name type="scientific">Daucus carota subsp. sativus</name>
    <name type="common">Carrot</name>
    <dbReference type="NCBI Taxonomy" id="79200"/>
    <lineage>
        <taxon>Eukaryota</taxon>
        <taxon>Viridiplantae</taxon>
        <taxon>Streptophyta</taxon>
        <taxon>Embryophyta</taxon>
        <taxon>Tracheophyta</taxon>
        <taxon>Spermatophyta</taxon>
        <taxon>Magnoliopsida</taxon>
        <taxon>eudicotyledons</taxon>
        <taxon>Gunneridae</taxon>
        <taxon>Pentapetalae</taxon>
        <taxon>asterids</taxon>
        <taxon>campanulids</taxon>
        <taxon>Apiales</taxon>
        <taxon>Apiaceae</taxon>
        <taxon>Apioideae</taxon>
        <taxon>Scandiceae</taxon>
        <taxon>Daucinae</taxon>
        <taxon>Daucus</taxon>
        <taxon>Daucus sect. Daucus</taxon>
    </lineage>
</organism>
<gene>
    <name evidence="3" type="ORF">DCAR_0518873</name>
</gene>
<feature type="compositionally biased region" description="Polar residues" evidence="2">
    <location>
        <begin position="456"/>
        <end position="468"/>
    </location>
</feature>
<dbReference type="AlphaFoldDB" id="A0AAF0X4F7"/>
<keyword evidence="1" id="KW-0175">Coiled coil</keyword>
<dbReference type="EMBL" id="CP093347">
    <property type="protein sequence ID" value="WOG99520.1"/>
    <property type="molecule type" value="Genomic_DNA"/>
</dbReference>
<name>A0AAF0X4F7_DAUCS</name>
<dbReference type="PANTHER" id="PTHR34778">
    <property type="entry name" value="OS02G0580700 PROTEIN"/>
    <property type="match status" value="1"/>
</dbReference>